<evidence type="ECO:0000256" key="1">
    <source>
        <dbReference type="ARBA" id="ARBA00004442"/>
    </source>
</evidence>
<evidence type="ECO:0000313" key="8">
    <source>
        <dbReference type="Proteomes" id="UP000321899"/>
    </source>
</evidence>
<accession>A0A5S5MDS6</accession>
<keyword evidence="3" id="KW-0998">Cell outer membrane</keyword>
<dbReference type="GO" id="GO:0009279">
    <property type="term" value="C:cell outer membrane"/>
    <property type="evidence" value="ECO:0007669"/>
    <property type="project" value="UniProtKB-SubCell"/>
</dbReference>
<dbReference type="PRINTS" id="PR01023">
    <property type="entry name" value="NAFLGMOTY"/>
</dbReference>
<feature type="signal peptide" evidence="5">
    <location>
        <begin position="1"/>
        <end position="19"/>
    </location>
</feature>
<dbReference type="SUPFAM" id="SSF103088">
    <property type="entry name" value="OmpA-like"/>
    <property type="match status" value="1"/>
</dbReference>
<evidence type="ECO:0000256" key="3">
    <source>
        <dbReference type="ARBA" id="ARBA00023237"/>
    </source>
</evidence>
<sequence>MQNILLKCFISLAALTLMASSLYGQSEFVRGSRVIFQDNLKHEKAGEFPSHWRLLRGSAEVAGHEGENVLSFLVTRTEVAPLMREKSYLPQAFTIEFDYLMNDLRQHAYEVTFFNESGRRSGSLRITGERFILNSSRGGAVSEGSTSETRTEFMPGWRRLSLSFNQHELRAFSNGVRILNVPRFEEELRSFQIQGGRPNNARPNSDAFIRNIVVAEGGMPLYEQVMSEGSFSTTEIQFDVNRADIRPESAGIIDQIFQLMRDHKDLRFSVEGHTDSDGDLELNQRLSQQRAESVVRALTGMGISPDRLTAKGWGASKPVADNATEEGKAKNRRVEFVRL</sequence>
<name>A0A5S5MDS6_9BACT</name>
<dbReference type="PANTHER" id="PTHR30329">
    <property type="entry name" value="STATOR ELEMENT OF FLAGELLAR MOTOR COMPLEX"/>
    <property type="match status" value="1"/>
</dbReference>
<dbReference type="CDD" id="cd07185">
    <property type="entry name" value="OmpA_C-like"/>
    <property type="match status" value="1"/>
</dbReference>
<dbReference type="EMBL" id="VDMB01000019">
    <property type="protein sequence ID" value="TYT73854.1"/>
    <property type="molecule type" value="Genomic_DNA"/>
</dbReference>
<reference evidence="7 8" key="1">
    <citation type="submission" date="2019-06" db="EMBL/GenBank/DDBJ databases">
        <title>Desulfobotulus mexicanus sp. nov., a novel sulfate-reducing bacterium isolated from the sediment of an alkaline crater lake in Mexico.</title>
        <authorList>
            <person name="Hirschler-Rea A."/>
        </authorList>
    </citation>
    <scope>NUCLEOTIDE SEQUENCE [LARGE SCALE GENOMIC DNA]</scope>
    <source>
        <strain evidence="7 8">PAR22N</strain>
    </source>
</reference>
<dbReference type="OrthoDB" id="9805566at2"/>
<dbReference type="PRINTS" id="PR01021">
    <property type="entry name" value="OMPADOMAIN"/>
</dbReference>
<dbReference type="PANTHER" id="PTHR30329:SF21">
    <property type="entry name" value="LIPOPROTEIN YIAD-RELATED"/>
    <property type="match status" value="1"/>
</dbReference>
<dbReference type="AlphaFoldDB" id="A0A5S5MDS6"/>
<dbReference type="RefSeq" id="WP_139450044.1">
    <property type="nucleotide sequence ID" value="NZ_VDMB01000019.1"/>
</dbReference>
<dbReference type="InterPro" id="IPR006665">
    <property type="entry name" value="OmpA-like"/>
</dbReference>
<evidence type="ECO:0000259" key="6">
    <source>
        <dbReference type="PROSITE" id="PS51123"/>
    </source>
</evidence>
<comment type="caution">
    <text evidence="7">The sequence shown here is derived from an EMBL/GenBank/DDBJ whole genome shotgun (WGS) entry which is preliminary data.</text>
</comment>
<comment type="subcellular location">
    <subcellularLocation>
        <location evidence="1">Cell outer membrane</location>
    </subcellularLocation>
</comment>
<keyword evidence="5" id="KW-0732">Signal</keyword>
<dbReference type="Pfam" id="PF00691">
    <property type="entry name" value="OmpA"/>
    <property type="match status" value="1"/>
</dbReference>
<dbReference type="InterPro" id="IPR050330">
    <property type="entry name" value="Bact_OuterMem_StrucFunc"/>
</dbReference>
<evidence type="ECO:0000256" key="5">
    <source>
        <dbReference type="SAM" id="SignalP"/>
    </source>
</evidence>
<keyword evidence="2 4" id="KW-0472">Membrane</keyword>
<evidence type="ECO:0000256" key="2">
    <source>
        <dbReference type="ARBA" id="ARBA00023136"/>
    </source>
</evidence>
<dbReference type="Gene3D" id="3.30.1330.60">
    <property type="entry name" value="OmpA-like domain"/>
    <property type="match status" value="1"/>
</dbReference>
<feature type="domain" description="OmpA-like" evidence="6">
    <location>
        <begin position="225"/>
        <end position="339"/>
    </location>
</feature>
<dbReference type="PROSITE" id="PS51123">
    <property type="entry name" value="OMPA_2"/>
    <property type="match status" value="1"/>
</dbReference>
<evidence type="ECO:0000256" key="4">
    <source>
        <dbReference type="PROSITE-ProRule" id="PRU00473"/>
    </source>
</evidence>
<feature type="chain" id="PRO_5024285157" evidence="5">
    <location>
        <begin position="20"/>
        <end position="339"/>
    </location>
</feature>
<proteinExistence type="predicted"/>
<evidence type="ECO:0000313" key="7">
    <source>
        <dbReference type="EMBL" id="TYT73854.1"/>
    </source>
</evidence>
<dbReference type="InterPro" id="IPR036737">
    <property type="entry name" value="OmpA-like_sf"/>
</dbReference>
<keyword evidence="8" id="KW-1185">Reference proteome</keyword>
<dbReference type="Proteomes" id="UP000321899">
    <property type="component" value="Unassembled WGS sequence"/>
</dbReference>
<protein>
    <submittedName>
        <fullName evidence="7">OmpA family protein</fullName>
    </submittedName>
</protein>
<dbReference type="InterPro" id="IPR006664">
    <property type="entry name" value="OMP_bac"/>
</dbReference>
<organism evidence="7 8">
    <name type="scientific">Desulfobotulus mexicanus</name>
    <dbReference type="NCBI Taxonomy" id="2586642"/>
    <lineage>
        <taxon>Bacteria</taxon>
        <taxon>Pseudomonadati</taxon>
        <taxon>Thermodesulfobacteriota</taxon>
        <taxon>Desulfobacteria</taxon>
        <taxon>Desulfobacterales</taxon>
        <taxon>Desulfobacteraceae</taxon>
        <taxon>Desulfobotulus</taxon>
    </lineage>
</organism>
<gene>
    <name evidence="7" type="ORF">FIM25_13035</name>
</gene>